<gene>
    <name evidence="2" type="ordered locus">Plav_2043</name>
</gene>
<feature type="transmembrane region" description="Helical" evidence="1">
    <location>
        <begin position="51"/>
        <end position="70"/>
    </location>
</feature>
<dbReference type="HOGENOM" id="CLU_2233923_0_0_5"/>
<keyword evidence="1" id="KW-0472">Membrane</keyword>
<dbReference type="KEGG" id="pla:Plav_2043"/>
<evidence type="ECO:0000256" key="1">
    <source>
        <dbReference type="SAM" id="Phobius"/>
    </source>
</evidence>
<dbReference type="Proteomes" id="UP000006377">
    <property type="component" value="Chromosome"/>
</dbReference>
<keyword evidence="1" id="KW-0812">Transmembrane</keyword>
<evidence type="ECO:0000313" key="3">
    <source>
        <dbReference type="Proteomes" id="UP000006377"/>
    </source>
</evidence>
<keyword evidence="3" id="KW-1185">Reference proteome</keyword>
<name>A7HUS4_PARL1</name>
<feature type="transmembrane region" description="Helical" evidence="1">
    <location>
        <begin position="76"/>
        <end position="97"/>
    </location>
</feature>
<dbReference type="EMBL" id="CP000774">
    <property type="protein sequence ID" value="ABS63657.1"/>
    <property type="molecule type" value="Genomic_DNA"/>
</dbReference>
<reference evidence="2 3" key="1">
    <citation type="journal article" date="2011" name="Stand. Genomic Sci.">
        <title>Complete genome sequence of Parvibaculum lavamentivorans type strain (DS-1(T)).</title>
        <authorList>
            <person name="Schleheck D."/>
            <person name="Weiss M."/>
            <person name="Pitluck S."/>
            <person name="Bruce D."/>
            <person name="Land M.L."/>
            <person name="Han S."/>
            <person name="Saunders E."/>
            <person name="Tapia R."/>
            <person name="Detter C."/>
            <person name="Brettin T."/>
            <person name="Han J."/>
            <person name="Woyke T."/>
            <person name="Goodwin L."/>
            <person name="Pennacchio L."/>
            <person name="Nolan M."/>
            <person name="Cook A.M."/>
            <person name="Kjelleberg S."/>
            <person name="Thomas T."/>
        </authorList>
    </citation>
    <scope>NUCLEOTIDE SEQUENCE [LARGE SCALE GENOMIC DNA]</scope>
    <source>
        <strain evidence="3">DS-1 / DSM 13023 / NCIMB 13966</strain>
    </source>
</reference>
<accession>A7HUS4</accession>
<organism evidence="2 3">
    <name type="scientific">Parvibaculum lavamentivorans (strain DS-1 / DSM 13023 / NCIMB 13966)</name>
    <dbReference type="NCBI Taxonomy" id="402881"/>
    <lineage>
        <taxon>Bacteria</taxon>
        <taxon>Pseudomonadati</taxon>
        <taxon>Pseudomonadota</taxon>
        <taxon>Alphaproteobacteria</taxon>
        <taxon>Hyphomicrobiales</taxon>
        <taxon>Parvibaculaceae</taxon>
        <taxon>Parvibaculum</taxon>
    </lineage>
</organism>
<proteinExistence type="predicted"/>
<dbReference type="STRING" id="402881.Plav_2043"/>
<keyword evidence="1" id="KW-1133">Transmembrane helix</keyword>
<dbReference type="AlphaFoldDB" id="A7HUS4"/>
<protein>
    <submittedName>
        <fullName evidence="2">Uncharacterized protein</fullName>
    </submittedName>
</protein>
<sequence>MKASRLSGRLPFMRARAPPPLEEDDMNARVTAFLPGLVFTARDAEKPGAPLLVPLWVALGIAGGAALLPVYGGSAWALPALAFLVLCPLAVAGVLLAEGADAPAE</sequence>
<evidence type="ECO:0000313" key="2">
    <source>
        <dbReference type="EMBL" id="ABS63657.1"/>
    </source>
</evidence>